<evidence type="ECO:0000259" key="3">
    <source>
        <dbReference type="PROSITE" id="PS50041"/>
    </source>
</evidence>
<organism evidence="4 5">
    <name type="scientific">Sitophilus oryzae</name>
    <name type="common">Rice weevil</name>
    <name type="synonym">Curculio oryzae</name>
    <dbReference type="NCBI Taxonomy" id="7048"/>
    <lineage>
        <taxon>Eukaryota</taxon>
        <taxon>Metazoa</taxon>
        <taxon>Ecdysozoa</taxon>
        <taxon>Arthropoda</taxon>
        <taxon>Hexapoda</taxon>
        <taxon>Insecta</taxon>
        <taxon>Pterygota</taxon>
        <taxon>Neoptera</taxon>
        <taxon>Endopterygota</taxon>
        <taxon>Coleoptera</taxon>
        <taxon>Polyphaga</taxon>
        <taxon>Cucujiformia</taxon>
        <taxon>Curculionidae</taxon>
        <taxon>Dryophthorinae</taxon>
        <taxon>Sitophilus</taxon>
    </lineage>
</organism>
<dbReference type="PROSITE" id="PS50041">
    <property type="entry name" value="C_TYPE_LECTIN_2"/>
    <property type="match status" value="1"/>
</dbReference>
<keyword evidence="4" id="KW-1185">Reference proteome</keyword>
<feature type="domain" description="C-type lectin" evidence="3">
    <location>
        <begin position="33"/>
        <end position="161"/>
    </location>
</feature>
<evidence type="ECO:0000256" key="1">
    <source>
        <dbReference type="ARBA" id="ARBA00023157"/>
    </source>
</evidence>
<dbReference type="InterPro" id="IPR018378">
    <property type="entry name" value="C-type_lectin_CS"/>
</dbReference>
<feature type="chain" id="PRO_5026695701" evidence="2">
    <location>
        <begin position="28"/>
        <end position="205"/>
    </location>
</feature>
<dbReference type="InterPro" id="IPR050111">
    <property type="entry name" value="C-type_lectin/snaclec_domain"/>
</dbReference>
<dbReference type="AlphaFoldDB" id="A0A6J2XKH6"/>
<dbReference type="RefSeq" id="XP_030752008.1">
    <property type="nucleotide sequence ID" value="XM_030896148.1"/>
</dbReference>
<accession>A0A6J2XKH6</accession>
<dbReference type="GeneID" id="115879366"/>
<keyword evidence="1" id="KW-1015">Disulfide bond</keyword>
<evidence type="ECO:0000313" key="5">
    <source>
        <dbReference type="RefSeq" id="XP_030752008.1"/>
    </source>
</evidence>
<dbReference type="Gene3D" id="3.10.100.10">
    <property type="entry name" value="Mannose-Binding Protein A, subunit A"/>
    <property type="match status" value="1"/>
</dbReference>
<proteinExistence type="predicted"/>
<gene>
    <name evidence="5" type="primary">LOC115879366</name>
</gene>
<dbReference type="KEGG" id="soy:115879366"/>
<protein>
    <submittedName>
        <fullName evidence="5">C-type lectin BpLec-like</fullName>
    </submittedName>
</protein>
<dbReference type="InParanoid" id="A0A6J2XKH6"/>
<dbReference type="InterPro" id="IPR016186">
    <property type="entry name" value="C-type_lectin-like/link_sf"/>
</dbReference>
<reference evidence="5" key="1">
    <citation type="submission" date="2025-08" db="UniProtKB">
        <authorList>
            <consortium name="RefSeq"/>
        </authorList>
    </citation>
    <scope>IDENTIFICATION</scope>
    <source>
        <tissue evidence="5">Gonads</tissue>
    </source>
</reference>
<feature type="signal peptide" evidence="2">
    <location>
        <begin position="1"/>
        <end position="27"/>
    </location>
</feature>
<dbReference type="SUPFAM" id="SSF56436">
    <property type="entry name" value="C-type lectin-like"/>
    <property type="match status" value="1"/>
</dbReference>
<evidence type="ECO:0000256" key="2">
    <source>
        <dbReference type="SAM" id="SignalP"/>
    </source>
</evidence>
<name>A0A6J2XKH6_SITOR</name>
<sequence>MCKTAHCFNKMFFKCIVFLSILCGLFASDCILPSSKTYFASTEALNWTDAREACINVGGELASIITNEEYNSIETFLVQNNKKPANKWSGYWLAGIRHSDGTFYWDTTGTRVGTSVGGWLFNEPNDVSQMEHCIELKWDDEMGYSGWNDISCDTKRRYLCQNTKKEDSRVKSLEDYSFLGQANPKNKVENYRLSFYHLRFPRRRY</sequence>
<dbReference type="InterPro" id="IPR016187">
    <property type="entry name" value="CTDL_fold"/>
</dbReference>
<dbReference type="CDD" id="cd00037">
    <property type="entry name" value="CLECT"/>
    <property type="match status" value="1"/>
</dbReference>
<dbReference type="InterPro" id="IPR001304">
    <property type="entry name" value="C-type_lectin-like"/>
</dbReference>
<dbReference type="PROSITE" id="PS00615">
    <property type="entry name" value="C_TYPE_LECTIN_1"/>
    <property type="match status" value="1"/>
</dbReference>
<dbReference type="OrthoDB" id="7357196at2759"/>
<dbReference type="PANTHER" id="PTHR22803">
    <property type="entry name" value="MANNOSE, PHOSPHOLIPASE, LECTIN RECEPTOR RELATED"/>
    <property type="match status" value="1"/>
</dbReference>
<keyword evidence="2" id="KW-0732">Signal</keyword>
<dbReference type="Pfam" id="PF00059">
    <property type="entry name" value="Lectin_C"/>
    <property type="match status" value="1"/>
</dbReference>
<evidence type="ECO:0000313" key="4">
    <source>
        <dbReference type="Proteomes" id="UP000504635"/>
    </source>
</evidence>
<dbReference type="SMART" id="SM00034">
    <property type="entry name" value="CLECT"/>
    <property type="match status" value="1"/>
</dbReference>
<dbReference type="Proteomes" id="UP000504635">
    <property type="component" value="Unplaced"/>
</dbReference>